<gene>
    <name evidence="2" type="ORF">OESDEN_04502</name>
</gene>
<organism evidence="2 3">
    <name type="scientific">Oesophagostomum dentatum</name>
    <name type="common">Nodular worm</name>
    <dbReference type="NCBI Taxonomy" id="61180"/>
    <lineage>
        <taxon>Eukaryota</taxon>
        <taxon>Metazoa</taxon>
        <taxon>Ecdysozoa</taxon>
        <taxon>Nematoda</taxon>
        <taxon>Chromadorea</taxon>
        <taxon>Rhabditida</taxon>
        <taxon>Rhabditina</taxon>
        <taxon>Rhabditomorpha</taxon>
        <taxon>Strongyloidea</taxon>
        <taxon>Strongylidae</taxon>
        <taxon>Oesophagostomum</taxon>
    </lineage>
</organism>
<evidence type="ECO:0000313" key="3">
    <source>
        <dbReference type="Proteomes" id="UP000053660"/>
    </source>
</evidence>
<keyword evidence="3" id="KW-1185">Reference proteome</keyword>
<feature type="compositionally biased region" description="Basic and acidic residues" evidence="1">
    <location>
        <begin position="69"/>
        <end position="82"/>
    </location>
</feature>
<proteinExistence type="predicted"/>
<dbReference type="Proteomes" id="UP000053660">
    <property type="component" value="Unassembled WGS sequence"/>
</dbReference>
<feature type="compositionally biased region" description="Basic residues" evidence="1">
    <location>
        <begin position="1"/>
        <end position="11"/>
    </location>
</feature>
<protein>
    <submittedName>
        <fullName evidence="2">Uncharacterized protein</fullName>
    </submittedName>
</protein>
<evidence type="ECO:0000313" key="2">
    <source>
        <dbReference type="EMBL" id="KHJ95554.1"/>
    </source>
</evidence>
<accession>A0A0B1TE61</accession>
<name>A0A0B1TE61_OESDE</name>
<feature type="compositionally biased region" description="Polar residues" evidence="1">
    <location>
        <begin position="85"/>
        <end position="95"/>
    </location>
</feature>
<feature type="compositionally biased region" description="Basic and acidic residues" evidence="1">
    <location>
        <begin position="25"/>
        <end position="37"/>
    </location>
</feature>
<evidence type="ECO:0000256" key="1">
    <source>
        <dbReference type="SAM" id="MobiDB-lite"/>
    </source>
</evidence>
<reference evidence="2 3" key="1">
    <citation type="submission" date="2014-03" db="EMBL/GenBank/DDBJ databases">
        <title>Draft genome of the hookworm Oesophagostomum dentatum.</title>
        <authorList>
            <person name="Mitreva M."/>
        </authorList>
    </citation>
    <scope>NUCLEOTIDE SEQUENCE [LARGE SCALE GENOMIC DNA]</scope>
    <source>
        <strain evidence="2 3">OD-Hann</strain>
    </source>
</reference>
<feature type="region of interest" description="Disordered" evidence="1">
    <location>
        <begin position="1"/>
        <end position="120"/>
    </location>
</feature>
<feature type="compositionally biased region" description="Polar residues" evidence="1">
    <location>
        <begin position="52"/>
        <end position="63"/>
    </location>
</feature>
<dbReference type="EMBL" id="KN549925">
    <property type="protein sequence ID" value="KHJ95554.1"/>
    <property type="molecule type" value="Genomic_DNA"/>
</dbReference>
<dbReference type="AlphaFoldDB" id="A0A0B1TE61"/>
<sequence length="286" mass="31793">MDVPQSKKKSKAPSPPIEAGISKMDTSHNGEVKEIRMPAKPSSSFNKKEADGSQTSDKTTKPSVPSLAKRHETVEEGVDRKHGSTLPSSSCTATTIPVAPHRPSKSLEEKPKQPLPPWMTDMATKDQKRLCAVWLKTLDRSDHSHSSHNVMEKVAKFEASSSVKVPISFRKVAPLPPSRQEALKKSVELDVHPPKRELRRVMSQPPSRPSAVKKVGNVYSTTDENSELNQPVPKPRLKVSVFNCSGLVFFSWISLKEFLGHRIFSYLSHIRGKPKTILNLLGNRNK</sequence>